<reference evidence="1" key="1">
    <citation type="submission" date="2021-03" db="EMBL/GenBank/DDBJ databases">
        <authorList>
            <consortium name="DOE Joint Genome Institute"/>
            <person name="Ahrendt S."/>
            <person name="Looney B.P."/>
            <person name="Miyauchi S."/>
            <person name="Morin E."/>
            <person name="Drula E."/>
            <person name="Courty P.E."/>
            <person name="Chicoki N."/>
            <person name="Fauchery L."/>
            <person name="Kohler A."/>
            <person name="Kuo A."/>
            <person name="Labutti K."/>
            <person name="Pangilinan J."/>
            <person name="Lipzen A."/>
            <person name="Riley R."/>
            <person name="Andreopoulos W."/>
            <person name="He G."/>
            <person name="Johnson J."/>
            <person name="Barry K.W."/>
            <person name="Grigoriev I.V."/>
            <person name="Nagy L."/>
            <person name="Hibbett D."/>
            <person name="Henrissat B."/>
            <person name="Matheny P.B."/>
            <person name="Labbe J."/>
            <person name="Martin F."/>
        </authorList>
    </citation>
    <scope>NUCLEOTIDE SEQUENCE</scope>
    <source>
        <strain evidence="1">HHB10654</strain>
    </source>
</reference>
<evidence type="ECO:0000313" key="1">
    <source>
        <dbReference type="EMBL" id="KAI0060366.1"/>
    </source>
</evidence>
<evidence type="ECO:0000313" key="2">
    <source>
        <dbReference type="Proteomes" id="UP000814140"/>
    </source>
</evidence>
<sequence>MASDVPDGGWWAWSTVAGAVLIQFTAGYVRHSSYLLNYFVRYFLSNSSSSDISWIGSVATFLTLSGGFVTGRYFDNGYFFHLLIVGGALVTFCLFMLSLAQPQNYYQVFLSLGLGFGIGTGTTYVPSIAIVAQHFSHKRALVMGIASSGSSLGSLLHPIMLNNLIHGSVGFANGVRASAGMMAGIFVLAGLMIRTRYPPRKDRARIGFTAAVKTFVKDDVYMLAVLGTFFVTQGIFFPLFYIQLDAVQHGFDKTFDFYSLSILSFFSFVGRIAGGAVVNRLGVFNTVIGISCGCGVLLFSMLAVDNIAGFVIFAVLYGFFSGAYISLMGPLFASLAMDVGTLDFINGFRSILSSRMAGTPIVGALLTRQFIWWRPIVYCAATSMLGAAFFWACRVIIGKRKGTGWC</sequence>
<organism evidence="1 2">
    <name type="scientific">Artomyces pyxidatus</name>
    <dbReference type="NCBI Taxonomy" id="48021"/>
    <lineage>
        <taxon>Eukaryota</taxon>
        <taxon>Fungi</taxon>
        <taxon>Dikarya</taxon>
        <taxon>Basidiomycota</taxon>
        <taxon>Agaricomycotina</taxon>
        <taxon>Agaricomycetes</taxon>
        <taxon>Russulales</taxon>
        <taxon>Auriscalpiaceae</taxon>
        <taxon>Artomyces</taxon>
    </lineage>
</organism>
<name>A0ACB8SXE7_9AGAM</name>
<reference evidence="1" key="2">
    <citation type="journal article" date="2022" name="New Phytol.">
        <title>Evolutionary transition to the ectomycorrhizal habit in the genomes of a hyperdiverse lineage of mushroom-forming fungi.</title>
        <authorList>
            <person name="Looney B."/>
            <person name="Miyauchi S."/>
            <person name="Morin E."/>
            <person name="Drula E."/>
            <person name="Courty P.E."/>
            <person name="Kohler A."/>
            <person name="Kuo A."/>
            <person name="LaButti K."/>
            <person name="Pangilinan J."/>
            <person name="Lipzen A."/>
            <person name="Riley R."/>
            <person name="Andreopoulos W."/>
            <person name="He G."/>
            <person name="Johnson J."/>
            <person name="Nolan M."/>
            <person name="Tritt A."/>
            <person name="Barry K.W."/>
            <person name="Grigoriev I.V."/>
            <person name="Nagy L.G."/>
            <person name="Hibbett D."/>
            <person name="Henrissat B."/>
            <person name="Matheny P.B."/>
            <person name="Labbe J."/>
            <person name="Martin F.M."/>
        </authorList>
    </citation>
    <scope>NUCLEOTIDE SEQUENCE</scope>
    <source>
        <strain evidence="1">HHB10654</strain>
    </source>
</reference>
<protein>
    <submittedName>
        <fullName evidence="1">MFS general substrate transporter</fullName>
    </submittedName>
</protein>
<comment type="caution">
    <text evidence="1">The sequence shown here is derived from an EMBL/GenBank/DDBJ whole genome shotgun (WGS) entry which is preliminary data.</text>
</comment>
<dbReference type="Proteomes" id="UP000814140">
    <property type="component" value="Unassembled WGS sequence"/>
</dbReference>
<dbReference type="EMBL" id="MU277219">
    <property type="protein sequence ID" value="KAI0060366.1"/>
    <property type="molecule type" value="Genomic_DNA"/>
</dbReference>
<keyword evidence="2" id="KW-1185">Reference proteome</keyword>
<accession>A0ACB8SXE7</accession>
<gene>
    <name evidence="1" type="ORF">BV25DRAFT_1807360</name>
</gene>
<proteinExistence type="predicted"/>